<accession>A0ABS9HRE2</accession>
<feature type="compositionally biased region" description="Acidic residues" evidence="7">
    <location>
        <begin position="58"/>
        <end position="73"/>
    </location>
</feature>
<keyword evidence="3" id="KW-0472">Membrane</keyword>
<reference evidence="9" key="2">
    <citation type="submission" date="2022-01" db="EMBL/GenBank/DDBJ databases">
        <authorList>
            <person name="Zhou L.Y."/>
        </authorList>
    </citation>
    <scope>NUCLEOTIDE SEQUENCE</scope>
    <source>
        <strain evidence="9">TLK-CK17</strain>
    </source>
</reference>
<keyword evidence="10" id="KW-1185">Reference proteome</keyword>
<organism evidence="9 10">
    <name type="scientific">Marilutibacter chinensis</name>
    <dbReference type="NCBI Taxonomy" id="2912247"/>
    <lineage>
        <taxon>Bacteria</taxon>
        <taxon>Pseudomonadati</taxon>
        <taxon>Pseudomonadota</taxon>
        <taxon>Gammaproteobacteria</taxon>
        <taxon>Lysobacterales</taxon>
        <taxon>Lysobacteraceae</taxon>
        <taxon>Marilutibacter</taxon>
    </lineage>
</organism>
<proteinExistence type="predicted"/>
<reference evidence="9" key="1">
    <citation type="submission" date="2022-01" db="EMBL/GenBank/DDBJ databases">
        <title>Lysobacter chinensis sp. nov., a bacterium isolated from cow dung compost.</title>
        <authorList>
            <person name="Liu Y."/>
        </authorList>
    </citation>
    <scope>NUCLEOTIDE SEQUENCE</scope>
    <source>
        <strain evidence="9">TLK-CK17</strain>
    </source>
</reference>
<evidence type="ECO:0000313" key="9">
    <source>
        <dbReference type="EMBL" id="MCF7221515.1"/>
    </source>
</evidence>
<comment type="caution">
    <text evidence="9">The sequence shown here is derived from an EMBL/GenBank/DDBJ whole genome shotgun (WGS) entry which is preliminary data.</text>
</comment>
<evidence type="ECO:0000256" key="6">
    <source>
        <dbReference type="ARBA" id="ARBA00023288"/>
    </source>
</evidence>
<evidence type="ECO:0000256" key="1">
    <source>
        <dbReference type="ARBA" id="ARBA00004459"/>
    </source>
</evidence>
<protein>
    <submittedName>
        <fullName evidence="9">Lipoprotein</fullName>
    </submittedName>
</protein>
<evidence type="ECO:0000256" key="4">
    <source>
        <dbReference type="ARBA" id="ARBA00023139"/>
    </source>
</evidence>
<dbReference type="Proteomes" id="UP001430796">
    <property type="component" value="Unassembled WGS sequence"/>
</dbReference>
<feature type="compositionally biased region" description="Low complexity" evidence="7">
    <location>
        <begin position="35"/>
        <end position="57"/>
    </location>
</feature>
<feature type="signal peptide" evidence="8">
    <location>
        <begin position="1"/>
        <end position="17"/>
    </location>
</feature>
<evidence type="ECO:0000256" key="3">
    <source>
        <dbReference type="ARBA" id="ARBA00023136"/>
    </source>
</evidence>
<dbReference type="InterPro" id="IPR032831">
    <property type="entry name" value="LptM_cons"/>
</dbReference>
<evidence type="ECO:0000256" key="2">
    <source>
        <dbReference type="ARBA" id="ARBA00022729"/>
    </source>
</evidence>
<name>A0ABS9HRE2_9GAMM</name>
<sequence>MNARIALPLILLSLALAACGNKGPLVQAPVEMPVGTPADTTPADAAPTDAGTPPADDVMPEAEGDGDEEPAAG</sequence>
<keyword evidence="6 9" id="KW-0449">Lipoprotein</keyword>
<gene>
    <name evidence="9" type="ORF">L3V18_06885</name>
</gene>
<evidence type="ECO:0000256" key="7">
    <source>
        <dbReference type="SAM" id="MobiDB-lite"/>
    </source>
</evidence>
<dbReference type="NCBIfam" id="NF047847">
    <property type="entry name" value="SS_mature_LptM"/>
    <property type="match status" value="1"/>
</dbReference>
<dbReference type="PROSITE" id="PS51257">
    <property type="entry name" value="PROKAR_LIPOPROTEIN"/>
    <property type="match status" value="1"/>
</dbReference>
<keyword evidence="4" id="KW-0564">Palmitate</keyword>
<comment type="subcellular location">
    <subcellularLocation>
        <location evidence="1">Cell outer membrane</location>
        <topology evidence="1">Lipid-anchor</topology>
    </subcellularLocation>
</comment>
<evidence type="ECO:0000256" key="8">
    <source>
        <dbReference type="SAM" id="SignalP"/>
    </source>
</evidence>
<evidence type="ECO:0000256" key="5">
    <source>
        <dbReference type="ARBA" id="ARBA00023237"/>
    </source>
</evidence>
<keyword evidence="5" id="KW-0998">Cell outer membrane</keyword>
<feature type="region of interest" description="Disordered" evidence="7">
    <location>
        <begin position="25"/>
        <end position="73"/>
    </location>
</feature>
<feature type="chain" id="PRO_5046152609" evidence="8">
    <location>
        <begin position="18"/>
        <end position="73"/>
    </location>
</feature>
<dbReference type="RefSeq" id="WP_237053944.1">
    <property type="nucleotide sequence ID" value="NZ_JAKJPO010000003.1"/>
</dbReference>
<evidence type="ECO:0000313" key="10">
    <source>
        <dbReference type="Proteomes" id="UP001430796"/>
    </source>
</evidence>
<dbReference type="EMBL" id="JAKJPO010000003">
    <property type="protein sequence ID" value="MCF7221515.1"/>
    <property type="molecule type" value="Genomic_DNA"/>
</dbReference>
<keyword evidence="2 8" id="KW-0732">Signal</keyword>